<dbReference type="SUPFAM" id="SSF46894">
    <property type="entry name" value="C-terminal effector domain of the bipartite response regulators"/>
    <property type="match status" value="1"/>
</dbReference>
<evidence type="ECO:0000259" key="1">
    <source>
        <dbReference type="SMART" id="SM00421"/>
    </source>
</evidence>
<dbReference type="SMART" id="SM00421">
    <property type="entry name" value="HTH_LUXR"/>
    <property type="match status" value="1"/>
</dbReference>
<dbReference type="Proteomes" id="UP001596157">
    <property type="component" value="Unassembled WGS sequence"/>
</dbReference>
<evidence type="ECO:0000313" key="3">
    <source>
        <dbReference type="Proteomes" id="UP001596157"/>
    </source>
</evidence>
<accession>A0ABW0EV95</accession>
<protein>
    <recommendedName>
        <fullName evidence="1">HTH luxR-type domain-containing protein</fullName>
    </recommendedName>
</protein>
<proteinExistence type="predicted"/>
<dbReference type="InterPro" id="IPR016032">
    <property type="entry name" value="Sig_transdc_resp-reg_C-effctor"/>
</dbReference>
<feature type="domain" description="HTH luxR-type" evidence="1">
    <location>
        <begin position="181"/>
        <end position="231"/>
    </location>
</feature>
<dbReference type="InterPro" id="IPR000792">
    <property type="entry name" value="Tscrpt_reg_LuxR_C"/>
</dbReference>
<dbReference type="InterPro" id="IPR036388">
    <property type="entry name" value="WH-like_DNA-bd_sf"/>
</dbReference>
<gene>
    <name evidence="2" type="ORF">ACFPM7_23720</name>
</gene>
<organism evidence="2 3">
    <name type="scientific">Actinokineospora guangxiensis</name>
    <dbReference type="NCBI Taxonomy" id="1490288"/>
    <lineage>
        <taxon>Bacteria</taxon>
        <taxon>Bacillati</taxon>
        <taxon>Actinomycetota</taxon>
        <taxon>Actinomycetes</taxon>
        <taxon>Pseudonocardiales</taxon>
        <taxon>Pseudonocardiaceae</taxon>
        <taxon>Actinokineospora</taxon>
    </lineage>
</organism>
<dbReference type="RefSeq" id="WP_378249947.1">
    <property type="nucleotide sequence ID" value="NZ_JBHSKF010000014.1"/>
</dbReference>
<reference evidence="3" key="1">
    <citation type="journal article" date="2019" name="Int. J. Syst. Evol. Microbiol.">
        <title>The Global Catalogue of Microorganisms (GCM) 10K type strain sequencing project: providing services to taxonomists for standard genome sequencing and annotation.</title>
        <authorList>
            <consortium name="The Broad Institute Genomics Platform"/>
            <consortium name="The Broad Institute Genome Sequencing Center for Infectious Disease"/>
            <person name="Wu L."/>
            <person name="Ma J."/>
        </authorList>
    </citation>
    <scope>NUCLEOTIDE SEQUENCE [LARGE SCALE GENOMIC DNA]</scope>
    <source>
        <strain evidence="3">CCUG 59778</strain>
    </source>
</reference>
<name>A0ABW0EV95_9PSEU</name>
<keyword evidence="3" id="KW-1185">Reference proteome</keyword>
<dbReference type="Gene3D" id="1.10.10.10">
    <property type="entry name" value="Winged helix-like DNA-binding domain superfamily/Winged helix DNA-binding domain"/>
    <property type="match status" value="1"/>
</dbReference>
<evidence type="ECO:0000313" key="2">
    <source>
        <dbReference type="EMBL" id="MFC5290074.1"/>
    </source>
</evidence>
<sequence length="240" mass="26571">MNRPNWRRRAETAAQTVIDAYLGAVPESPHRLEELTPRRMLALLSATPGRSSPYVRILDRPPYDEEYDRLRVAGMLAQLRAGTAIDVVYAREGLNERRWRDEVEPLLAAGLRARIADVVPMKAILSDVAVFVLPDDGAVFHHPDVPSIAAVRSGPLHAALSEVFTALWRSARTAGPAEAVQQELLGLVAAGLPDGVIAAKLGISPRTFYRKLSALMVEFDCADRFQLGLRYHAMNTTRRR</sequence>
<dbReference type="EMBL" id="JBHSKF010000014">
    <property type="protein sequence ID" value="MFC5290074.1"/>
    <property type="molecule type" value="Genomic_DNA"/>
</dbReference>
<comment type="caution">
    <text evidence="2">The sequence shown here is derived from an EMBL/GenBank/DDBJ whole genome shotgun (WGS) entry which is preliminary data.</text>
</comment>